<dbReference type="EMBL" id="CAJVQB010022708">
    <property type="protein sequence ID" value="CAG8800201.1"/>
    <property type="molecule type" value="Genomic_DNA"/>
</dbReference>
<accession>A0ABN7VUB4</accession>
<dbReference type="Proteomes" id="UP000789901">
    <property type="component" value="Unassembled WGS sequence"/>
</dbReference>
<protein>
    <submittedName>
        <fullName evidence="2">44601_t:CDS:1</fullName>
    </submittedName>
</protein>
<gene>
    <name evidence="2" type="ORF">GMARGA_LOCUS22929</name>
</gene>
<comment type="caution">
    <text evidence="2">The sequence shown here is derived from an EMBL/GenBank/DDBJ whole genome shotgun (WGS) entry which is preliminary data.</text>
</comment>
<evidence type="ECO:0000313" key="3">
    <source>
        <dbReference type="Proteomes" id="UP000789901"/>
    </source>
</evidence>
<keyword evidence="3" id="KW-1185">Reference proteome</keyword>
<feature type="region of interest" description="Disordered" evidence="1">
    <location>
        <begin position="1"/>
        <end position="40"/>
    </location>
</feature>
<evidence type="ECO:0000313" key="2">
    <source>
        <dbReference type="EMBL" id="CAG8800201.1"/>
    </source>
</evidence>
<sequence>MQSNVSNAQKYINHDDDEYSSENNSNISRDEMFEENTMDEEEVENIIDKLNEFKQKKKPKRPLVYVKNSKMAVGSARITNFFDAHNNSDQEDKSSGENAEINKFQNDENIRTTIESIGNLIKNEKPQKVEKGSYRARSIRRWATIFLKSEAAPQSYQEKHPSKFLLHNESPLMPKWLDKECLIRTPPILSLNQKPHILITYNELTFYAYDGMRAFWGPCGEGSLRKKGTGAGLHVSDFLTEEIGRLKDDENEARVIIALDANKDGYWNGELLLEQAFDNSTIHMAIVPDALNVKKMNMYPSGCQPKMHPTKWNGHDQEMVYPLDHPKKKLWGQAKVEHIRAYARLSFRWMDTYQHRLMGAEAEYAVRQHKSHQKLNQVLRNIN</sequence>
<organism evidence="2 3">
    <name type="scientific">Gigaspora margarita</name>
    <dbReference type="NCBI Taxonomy" id="4874"/>
    <lineage>
        <taxon>Eukaryota</taxon>
        <taxon>Fungi</taxon>
        <taxon>Fungi incertae sedis</taxon>
        <taxon>Mucoromycota</taxon>
        <taxon>Glomeromycotina</taxon>
        <taxon>Glomeromycetes</taxon>
        <taxon>Diversisporales</taxon>
        <taxon>Gigasporaceae</taxon>
        <taxon>Gigaspora</taxon>
    </lineage>
</organism>
<evidence type="ECO:0000256" key="1">
    <source>
        <dbReference type="SAM" id="MobiDB-lite"/>
    </source>
</evidence>
<name>A0ABN7VUB4_GIGMA</name>
<feature type="compositionally biased region" description="Polar residues" evidence="1">
    <location>
        <begin position="1"/>
        <end position="10"/>
    </location>
</feature>
<proteinExistence type="predicted"/>
<reference evidence="2 3" key="1">
    <citation type="submission" date="2021-06" db="EMBL/GenBank/DDBJ databases">
        <authorList>
            <person name="Kallberg Y."/>
            <person name="Tangrot J."/>
            <person name="Rosling A."/>
        </authorList>
    </citation>
    <scope>NUCLEOTIDE SEQUENCE [LARGE SCALE GENOMIC DNA]</scope>
    <source>
        <strain evidence="2 3">120-4 pot B 10/14</strain>
    </source>
</reference>